<dbReference type="GO" id="GO:0009401">
    <property type="term" value="P:phosphoenolpyruvate-dependent sugar phosphotransferase system"/>
    <property type="evidence" value="ECO:0007669"/>
    <property type="project" value="InterPro"/>
</dbReference>
<dbReference type="PROSITE" id="PS51099">
    <property type="entry name" value="PTS_EIIB_TYPE_2"/>
    <property type="match status" value="1"/>
</dbReference>
<dbReference type="InterPro" id="IPR003501">
    <property type="entry name" value="PTS_EIIB_2/3"/>
</dbReference>
<dbReference type="GO" id="GO:0008982">
    <property type="term" value="F:protein-N(PI)-phosphohistidine-sugar phosphotransferase activity"/>
    <property type="evidence" value="ECO:0007669"/>
    <property type="project" value="InterPro"/>
</dbReference>
<organism evidence="2 3">
    <name type="scientific">Virgibacillus pantothenticus</name>
    <dbReference type="NCBI Taxonomy" id="1473"/>
    <lineage>
        <taxon>Bacteria</taxon>
        <taxon>Bacillati</taxon>
        <taxon>Bacillota</taxon>
        <taxon>Bacilli</taxon>
        <taxon>Bacillales</taxon>
        <taxon>Bacillaceae</taxon>
        <taxon>Virgibacillus</taxon>
    </lineage>
</organism>
<name>A0A0L0QLZ1_VIRPA</name>
<comment type="caution">
    <text evidence="2">The sequence shown here is derived from an EMBL/GenBank/DDBJ whole genome shotgun (WGS) entry which is preliminary data.</text>
</comment>
<dbReference type="Proteomes" id="UP000036780">
    <property type="component" value="Unassembled WGS sequence"/>
</dbReference>
<dbReference type="GeneID" id="66871466"/>
<dbReference type="RefSeq" id="WP_050352058.1">
    <property type="nucleotide sequence ID" value="NZ_BOSN01000002.1"/>
</dbReference>
<accession>A0A0L0QLZ1</accession>
<dbReference type="OrthoDB" id="6505030at2"/>
<dbReference type="Pfam" id="PF02302">
    <property type="entry name" value="PTS_IIB"/>
    <property type="match status" value="1"/>
</dbReference>
<dbReference type="PATRIC" id="fig|1473.5.peg.1340"/>
<reference evidence="3" key="1">
    <citation type="submission" date="2015-07" db="EMBL/GenBank/DDBJ databases">
        <title>Fjat-10053 dsm26.</title>
        <authorList>
            <person name="Liu B."/>
            <person name="Wang J."/>
            <person name="Zhu Y."/>
            <person name="Liu G."/>
            <person name="Chen Q."/>
            <person name="Chen Z."/>
            <person name="Lan J."/>
            <person name="Che J."/>
            <person name="Ge C."/>
            <person name="Shi H."/>
            <person name="Pan Z."/>
            <person name="Liu X."/>
        </authorList>
    </citation>
    <scope>NUCLEOTIDE SEQUENCE [LARGE SCALE GENOMIC DNA]</scope>
    <source>
        <strain evidence="3">DSM 26</strain>
    </source>
</reference>
<evidence type="ECO:0000256" key="1">
    <source>
        <dbReference type="ARBA" id="ARBA00022679"/>
    </source>
</evidence>
<dbReference type="Gene3D" id="3.40.50.2300">
    <property type="match status" value="1"/>
</dbReference>
<gene>
    <name evidence="2" type="ORF">AFK71_13635</name>
</gene>
<evidence type="ECO:0000313" key="3">
    <source>
        <dbReference type="Proteomes" id="UP000036780"/>
    </source>
</evidence>
<dbReference type="InterPro" id="IPR013011">
    <property type="entry name" value="PTS_EIIB_2"/>
</dbReference>
<dbReference type="SUPFAM" id="SSF52794">
    <property type="entry name" value="PTS system IIB component-like"/>
    <property type="match status" value="1"/>
</dbReference>
<evidence type="ECO:0000313" key="2">
    <source>
        <dbReference type="EMBL" id="KNE19519.1"/>
    </source>
</evidence>
<keyword evidence="1" id="KW-0808">Transferase</keyword>
<protein>
    <submittedName>
        <fullName evidence="2">PTS galactitol transporter subunit IIB</fullName>
    </submittedName>
</protein>
<proteinExistence type="predicted"/>
<dbReference type="AlphaFoldDB" id="A0A0L0QLZ1"/>
<keyword evidence="3" id="KW-1185">Reference proteome</keyword>
<dbReference type="EMBL" id="LGTO01000007">
    <property type="protein sequence ID" value="KNE19519.1"/>
    <property type="molecule type" value="Genomic_DNA"/>
</dbReference>
<sequence>MAKKILVICGTGVATSTIVIERLKDWLEKENLANKVTLFQSSVANEIGRLDTYDMVVSTTIVPDEKKDKVIDGVPLLSGIGTEETYQRIREKILQEDK</sequence>
<dbReference type="CDD" id="cd05566">
    <property type="entry name" value="PTS_IIB_galactitol"/>
    <property type="match status" value="1"/>
</dbReference>
<dbReference type="InterPro" id="IPR036095">
    <property type="entry name" value="PTS_EIIB-like_sf"/>
</dbReference>